<gene>
    <name evidence="15" type="ORF">C0Q70_07632</name>
</gene>
<keyword evidence="5" id="KW-0808">Transferase</keyword>
<dbReference type="Pfam" id="PF11789">
    <property type="entry name" value="zf-Nse"/>
    <property type="match status" value="1"/>
</dbReference>
<dbReference type="OrthoDB" id="26899at2759"/>
<evidence type="ECO:0000256" key="13">
    <source>
        <dbReference type="PROSITE-ProRule" id="PRU00452"/>
    </source>
</evidence>
<dbReference type="InterPro" id="IPR013083">
    <property type="entry name" value="Znf_RING/FYVE/PHD"/>
</dbReference>
<evidence type="ECO:0000256" key="10">
    <source>
        <dbReference type="ARBA" id="ARBA00023242"/>
    </source>
</evidence>
<dbReference type="CDD" id="cd16651">
    <property type="entry name" value="SPL-RING_NSE2"/>
    <property type="match status" value="1"/>
</dbReference>
<evidence type="ECO:0000256" key="8">
    <source>
        <dbReference type="ARBA" id="ARBA00022786"/>
    </source>
</evidence>
<dbReference type="AlphaFoldDB" id="A0A2T7PFK4"/>
<dbReference type="UniPathway" id="UPA00886"/>
<evidence type="ECO:0000256" key="12">
    <source>
        <dbReference type="ARBA" id="ARBA00032533"/>
    </source>
</evidence>
<dbReference type="GO" id="GO:0004842">
    <property type="term" value="F:ubiquitin-protein transferase activity"/>
    <property type="evidence" value="ECO:0007669"/>
    <property type="project" value="InterPro"/>
</dbReference>
<organism evidence="15 16">
    <name type="scientific">Pomacea canaliculata</name>
    <name type="common">Golden apple snail</name>
    <dbReference type="NCBI Taxonomy" id="400727"/>
    <lineage>
        <taxon>Eukaryota</taxon>
        <taxon>Metazoa</taxon>
        <taxon>Spiralia</taxon>
        <taxon>Lophotrochozoa</taxon>
        <taxon>Mollusca</taxon>
        <taxon>Gastropoda</taxon>
        <taxon>Caenogastropoda</taxon>
        <taxon>Architaenioglossa</taxon>
        <taxon>Ampullarioidea</taxon>
        <taxon>Ampullariidae</taxon>
        <taxon>Pomacea</taxon>
    </lineage>
</organism>
<comment type="subcellular location">
    <subcellularLocation>
        <location evidence="1">Nucleus</location>
    </subcellularLocation>
</comment>
<dbReference type="Gene3D" id="3.30.40.10">
    <property type="entry name" value="Zinc/RING finger domain, C3HC4 (zinc finger)"/>
    <property type="match status" value="1"/>
</dbReference>
<dbReference type="STRING" id="400727.A0A2T7PFK4"/>
<evidence type="ECO:0000256" key="11">
    <source>
        <dbReference type="ARBA" id="ARBA00031731"/>
    </source>
</evidence>
<evidence type="ECO:0000313" key="16">
    <source>
        <dbReference type="Proteomes" id="UP000245119"/>
    </source>
</evidence>
<dbReference type="GO" id="GO:0016567">
    <property type="term" value="P:protein ubiquitination"/>
    <property type="evidence" value="ECO:0007669"/>
    <property type="project" value="InterPro"/>
</dbReference>
<comment type="pathway">
    <text evidence="2">Protein modification; protein sumoylation.</text>
</comment>
<protein>
    <recommendedName>
        <fullName evidence="4">E3 SUMO-protein ligase NSE2</fullName>
    </recommendedName>
    <alternativeName>
        <fullName evidence="11">E3 SUMO-protein transferase NSE2</fullName>
    </alternativeName>
    <alternativeName>
        <fullName evidence="12">Non-structural maintenance of chromosomes element 2 homolog</fullName>
    </alternativeName>
</protein>
<keyword evidence="16" id="KW-1185">Reference proteome</keyword>
<dbReference type="EMBL" id="PZQS01000004">
    <property type="protein sequence ID" value="PVD32203.1"/>
    <property type="molecule type" value="Genomic_DNA"/>
</dbReference>
<evidence type="ECO:0000256" key="5">
    <source>
        <dbReference type="ARBA" id="ARBA00022679"/>
    </source>
</evidence>
<keyword evidence="6" id="KW-0479">Metal-binding</keyword>
<dbReference type="GO" id="GO:0016925">
    <property type="term" value="P:protein sumoylation"/>
    <property type="evidence" value="ECO:0007669"/>
    <property type="project" value="UniProtKB-UniPathway"/>
</dbReference>
<evidence type="ECO:0000256" key="6">
    <source>
        <dbReference type="ARBA" id="ARBA00022723"/>
    </source>
</evidence>
<evidence type="ECO:0000256" key="7">
    <source>
        <dbReference type="ARBA" id="ARBA00022771"/>
    </source>
</evidence>
<dbReference type="SMART" id="SM00504">
    <property type="entry name" value="Ubox"/>
    <property type="match status" value="1"/>
</dbReference>
<dbReference type="PANTHER" id="PTHR21330:SF1">
    <property type="entry name" value="E3 SUMO-PROTEIN LIGASE NSE2"/>
    <property type="match status" value="1"/>
</dbReference>
<feature type="domain" description="SP-RING-type" evidence="14">
    <location>
        <begin position="143"/>
        <end position="227"/>
    </location>
</feature>
<dbReference type="GO" id="GO:0005634">
    <property type="term" value="C:nucleus"/>
    <property type="evidence" value="ECO:0007669"/>
    <property type="project" value="UniProtKB-SubCell"/>
</dbReference>
<sequence>MASSSVPANFRGVEQSLNIMRQVKSYFSVGMENVLEVATDMADYSKAEDSQVQRVREIMLSYVKMERDLENFMTAVSRVMEEGGRGASDLEALLDEKLEQLSQKNDDRVLSQHEKVLEFEQKILDSQNPGNVPTAVGSSASMQEDDIEMTQAMVNTKCPYTGQEMVDPVRNKICKHTYDKVGILEYIKRRGRKARCPVSGCSNSQAITSADLEENREMRRHIQNLKR</sequence>
<keyword evidence="7 13" id="KW-0863">Zinc-finger</keyword>
<keyword evidence="8" id="KW-0833">Ubl conjugation pathway</keyword>
<evidence type="ECO:0000259" key="14">
    <source>
        <dbReference type="PROSITE" id="PS51044"/>
    </source>
</evidence>
<evidence type="ECO:0000256" key="1">
    <source>
        <dbReference type="ARBA" id="ARBA00004123"/>
    </source>
</evidence>
<keyword evidence="10" id="KW-0539">Nucleus</keyword>
<dbReference type="InterPro" id="IPR026846">
    <property type="entry name" value="Nse2(Mms21)"/>
</dbReference>
<reference evidence="15 16" key="1">
    <citation type="submission" date="2018-04" db="EMBL/GenBank/DDBJ databases">
        <title>The genome of golden apple snail Pomacea canaliculata provides insight into stress tolerance and invasive adaptation.</title>
        <authorList>
            <person name="Liu C."/>
            <person name="Liu B."/>
            <person name="Ren Y."/>
            <person name="Zhang Y."/>
            <person name="Wang H."/>
            <person name="Li S."/>
            <person name="Jiang F."/>
            <person name="Yin L."/>
            <person name="Zhang G."/>
            <person name="Qian W."/>
            <person name="Fan W."/>
        </authorList>
    </citation>
    <scope>NUCLEOTIDE SEQUENCE [LARGE SCALE GENOMIC DNA]</scope>
    <source>
        <strain evidence="15">SZHN2017</strain>
        <tissue evidence="15">Muscle</tissue>
    </source>
</reference>
<evidence type="ECO:0000256" key="3">
    <source>
        <dbReference type="ARBA" id="ARBA00008212"/>
    </source>
</evidence>
<comment type="caution">
    <text evidence="15">The sequence shown here is derived from an EMBL/GenBank/DDBJ whole genome shotgun (WGS) entry which is preliminary data.</text>
</comment>
<dbReference type="GO" id="GO:0061665">
    <property type="term" value="F:SUMO ligase activity"/>
    <property type="evidence" value="ECO:0007669"/>
    <property type="project" value="TreeGrafter"/>
</dbReference>
<dbReference type="InterPro" id="IPR004181">
    <property type="entry name" value="Znf_MIZ"/>
</dbReference>
<dbReference type="InterPro" id="IPR003613">
    <property type="entry name" value="Ubox_domain"/>
</dbReference>
<evidence type="ECO:0000256" key="9">
    <source>
        <dbReference type="ARBA" id="ARBA00022833"/>
    </source>
</evidence>
<dbReference type="GO" id="GO:0000724">
    <property type="term" value="P:double-strand break repair via homologous recombination"/>
    <property type="evidence" value="ECO:0007669"/>
    <property type="project" value="InterPro"/>
</dbReference>
<accession>A0A2T7PFK4</accession>
<dbReference type="GO" id="GO:0030915">
    <property type="term" value="C:Smc5-Smc6 complex"/>
    <property type="evidence" value="ECO:0007669"/>
    <property type="project" value="InterPro"/>
</dbReference>
<evidence type="ECO:0000256" key="4">
    <source>
        <dbReference type="ARBA" id="ARBA00020923"/>
    </source>
</evidence>
<comment type="similarity">
    <text evidence="3">Belongs to the NSE2 family.</text>
</comment>
<proteinExistence type="inferred from homology"/>
<evidence type="ECO:0000256" key="2">
    <source>
        <dbReference type="ARBA" id="ARBA00004718"/>
    </source>
</evidence>
<dbReference type="PROSITE" id="PS51044">
    <property type="entry name" value="ZF_SP_RING"/>
    <property type="match status" value="1"/>
</dbReference>
<name>A0A2T7PFK4_POMCA</name>
<dbReference type="GO" id="GO:0008270">
    <property type="term" value="F:zinc ion binding"/>
    <property type="evidence" value="ECO:0007669"/>
    <property type="project" value="UniProtKB-KW"/>
</dbReference>
<evidence type="ECO:0000313" key="15">
    <source>
        <dbReference type="EMBL" id="PVD32203.1"/>
    </source>
</evidence>
<dbReference type="PANTHER" id="PTHR21330">
    <property type="entry name" value="E3 SUMO-PROTEIN LIGASE NSE2"/>
    <property type="match status" value="1"/>
</dbReference>
<keyword evidence="9" id="KW-0862">Zinc</keyword>
<dbReference type="Proteomes" id="UP000245119">
    <property type="component" value="Linkage Group LG4"/>
</dbReference>
<dbReference type="SUPFAM" id="SSF57850">
    <property type="entry name" value="RING/U-box"/>
    <property type="match status" value="1"/>
</dbReference>